<feature type="transmembrane region" description="Helical" evidence="5">
    <location>
        <begin position="230"/>
        <end position="250"/>
    </location>
</feature>
<gene>
    <name evidence="7" type="ORF">COO09_23120</name>
</gene>
<feature type="transmembrane region" description="Helical" evidence="5">
    <location>
        <begin position="110"/>
        <end position="130"/>
    </location>
</feature>
<protein>
    <submittedName>
        <fullName evidence="7">MFS transporter</fullName>
    </submittedName>
</protein>
<keyword evidence="8" id="KW-1185">Reference proteome</keyword>
<dbReference type="KEGG" id="rdi:CMV14_12630"/>
<dbReference type="SUPFAM" id="SSF103473">
    <property type="entry name" value="MFS general substrate transporter"/>
    <property type="match status" value="1"/>
</dbReference>
<feature type="transmembrane region" description="Helical" evidence="5">
    <location>
        <begin position="298"/>
        <end position="318"/>
    </location>
</feature>
<keyword evidence="4 5" id="KW-0472">Membrane</keyword>
<keyword evidence="2 5" id="KW-0812">Transmembrane</keyword>
<dbReference type="GO" id="GO:0046943">
    <property type="term" value="F:carboxylic acid transmembrane transporter activity"/>
    <property type="evidence" value="ECO:0007669"/>
    <property type="project" value="TreeGrafter"/>
</dbReference>
<dbReference type="GO" id="GO:0005886">
    <property type="term" value="C:plasma membrane"/>
    <property type="evidence" value="ECO:0007669"/>
    <property type="project" value="TreeGrafter"/>
</dbReference>
<keyword evidence="3 5" id="KW-1133">Transmembrane helix</keyword>
<dbReference type="PANTHER" id="PTHR23508">
    <property type="entry name" value="CARBOXYLIC ACID TRANSPORTER PROTEIN HOMOLOG"/>
    <property type="match status" value="1"/>
</dbReference>
<feature type="transmembrane region" description="Helical" evidence="5">
    <location>
        <begin position="424"/>
        <end position="450"/>
    </location>
</feature>
<dbReference type="PROSITE" id="PS00217">
    <property type="entry name" value="SUGAR_TRANSPORT_2"/>
    <property type="match status" value="1"/>
</dbReference>
<evidence type="ECO:0000256" key="5">
    <source>
        <dbReference type="SAM" id="Phobius"/>
    </source>
</evidence>
<sequence length="494" mass="51344">MSYGHRSPATGRMARSRRQEFILNSAGVASATSVVRTDLPVAGAELRERQLHTGSNASAGAAVDAGRQDRANCVRAVLLCAAVALLDGFDTQAIAFVAPAIAQDWRIDASLFGAVFGAGLLGLMLGSITLGPLADRFGRRAVIIWSTVAFGAFALLTPLAADVMTLAVLRFLTGLGLGGAVPNIIALTSEYAPPRVRATLVTIMYCGFPMGAVVGGLISAPLMSTYGWESVFVVGGLLPILLAFLLFWALPESASFLSRRKSAYEAGMPRSSPSDLQAATSGKSGLAVRELMSDGRGFGTLLLWFIFFANLLTLYFLVNWLPSLLVRTGFSMSQAIHSLALLNGAGIVGGLAIGRLIDRGTPLMALGLSYLLAAVSIVGISVSAENASWVMTAITFAGMFVIGAQFGMNALATTFYPTAVRATGLGWALGVGRLGSFVGPLLGGMLWGLGWKAQELLFLAAIPSLLAALAVHMLSVIARDPGGKAAGNATSVAE</sequence>
<proteinExistence type="predicted"/>
<dbReference type="InterPro" id="IPR011701">
    <property type="entry name" value="MFS"/>
</dbReference>
<evidence type="ECO:0000313" key="8">
    <source>
        <dbReference type="Proteomes" id="UP000218934"/>
    </source>
</evidence>
<organism evidence="7 8">
    <name type="scientific">Rhizorhabdus dicambivorans</name>
    <dbReference type="NCBI Taxonomy" id="1850238"/>
    <lineage>
        <taxon>Bacteria</taxon>
        <taxon>Pseudomonadati</taxon>
        <taxon>Pseudomonadota</taxon>
        <taxon>Alphaproteobacteria</taxon>
        <taxon>Sphingomonadales</taxon>
        <taxon>Sphingomonadaceae</taxon>
        <taxon>Rhizorhabdus</taxon>
    </lineage>
</organism>
<dbReference type="Proteomes" id="UP000218934">
    <property type="component" value="Unassembled WGS sequence"/>
</dbReference>
<comment type="caution">
    <text evidence="7">The sequence shown here is derived from an EMBL/GenBank/DDBJ whole genome shotgun (WGS) entry which is preliminary data.</text>
</comment>
<evidence type="ECO:0000259" key="6">
    <source>
        <dbReference type="PROSITE" id="PS50850"/>
    </source>
</evidence>
<comment type="subcellular location">
    <subcellularLocation>
        <location evidence="1">Membrane</location>
        <topology evidence="1">Multi-pass membrane protein</topology>
    </subcellularLocation>
</comment>
<dbReference type="PROSITE" id="PS50850">
    <property type="entry name" value="MFS"/>
    <property type="match status" value="1"/>
</dbReference>
<dbReference type="InterPro" id="IPR036259">
    <property type="entry name" value="MFS_trans_sf"/>
</dbReference>
<dbReference type="PANTHER" id="PTHR23508:SF10">
    <property type="entry name" value="CARBOXYLIC ACID TRANSPORTER PROTEIN HOMOLOG"/>
    <property type="match status" value="1"/>
</dbReference>
<evidence type="ECO:0000256" key="2">
    <source>
        <dbReference type="ARBA" id="ARBA00022692"/>
    </source>
</evidence>
<feature type="transmembrane region" description="Helical" evidence="5">
    <location>
        <begin position="167"/>
        <end position="186"/>
    </location>
</feature>
<feature type="transmembrane region" description="Helical" evidence="5">
    <location>
        <begin position="456"/>
        <end position="478"/>
    </location>
</feature>
<evidence type="ECO:0000256" key="4">
    <source>
        <dbReference type="ARBA" id="ARBA00023136"/>
    </source>
</evidence>
<dbReference type="InterPro" id="IPR020846">
    <property type="entry name" value="MFS_dom"/>
</dbReference>
<accession>A0A2A4FR73</accession>
<feature type="transmembrane region" description="Helical" evidence="5">
    <location>
        <begin position="389"/>
        <end position="412"/>
    </location>
</feature>
<dbReference type="InterPro" id="IPR005829">
    <property type="entry name" value="Sugar_transporter_CS"/>
</dbReference>
<feature type="transmembrane region" description="Helical" evidence="5">
    <location>
        <begin position="338"/>
        <end position="357"/>
    </location>
</feature>
<name>A0A2A4FR73_9SPHN</name>
<feature type="domain" description="Major facilitator superfamily (MFS) profile" evidence="6">
    <location>
        <begin position="76"/>
        <end position="479"/>
    </location>
</feature>
<dbReference type="EMBL" id="NWUF01000041">
    <property type="protein sequence ID" value="PCE39901.1"/>
    <property type="molecule type" value="Genomic_DNA"/>
</dbReference>
<dbReference type="CDD" id="cd17365">
    <property type="entry name" value="MFS_PcaK_like"/>
    <property type="match status" value="1"/>
</dbReference>
<evidence type="ECO:0000256" key="1">
    <source>
        <dbReference type="ARBA" id="ARBA00004141"/>
    </source>
</evidence>
<feature type="transmembrane region" description="Helical" evidence="5">
    <location>
        <begin position="198"/>
        <end position="218"/>
    </location>
</feature>
<feature type="transmembrane region" description="Helical" evidence="5">
    <location>
        <begin position="364"/>
        <end position="383"/>
    </location>
</feature>
<feature type="transmembrane region" description="Helical" evidence="5">
    <location>
        <begin position="76"/>
        <end position="98"/>
    </location>
</feature>
<feature type="transmembrane region" description="Helical" evidence="5">
    <location>
        <begin position="142"/>
        <end position="161"/>
    </location>
</feature>
<reference evidence="7 8" key="1">
    <citation type="submission" date="2017-09" db="EMBL/GenBank/DDBJ databases">
        <title>The Catabolism of 3,6-Dichlorosalicylic acid is Initiated by the Cytochrome P450 Monooxygenase DsmABC in Rhizorhabdus dicambivorans Ndbn-20.</title>
        <authorList>
            <person name="Na L."/>
        </authorList>
    </citation>
    <scope>NUCLEOTIDE SEQUENCE [LARGE SCALE GENOMIC DNA]</scope>
    <source>
        <strain evidence="7 8">Ndbn-20m</strain>
    </source>
</reference>
<dbReference type="Gene3D" id="1.20.1250.20">
    <property type="entry name" value="MFS general substrate transporter like domains"/>
    <property type="match status" value="1"/>
</dbReference>
<evidence type="ECO:0000313" key="7">
    <source>
        <dbReference type="EMBL" id="PCE39901.1"/>
    </source>
</evidence>
<dbReference type="AlphaFoldDB" id="A0A2A4FR73"/>
<dbReference type="PROSITE" id="PS00216">
    <property type="entry name" value="SUGAR_TRANSPORT_1"/>
    <property type="match status" value="1"/>
</dbReference>
<dbReference type="Pfam" id="PF07690">
    <property type="entry name" value="MFS_1"/>
    <property type="match status" value="1"/>
</dbReference>
<dbReference type="OrthoDB" id="9800416at2"/>
<evidence type="ECO:0000256" key="3">
    <source>
        <dbReference type="ARBA" id="ARBA00022989"/>
    </source>
</evidence>